<sequence length="186" mass="20994">MFEVAEKWKALLLLDEADDFLCKRSYDPNHNSLVSVFLRKLEYYKGIMLLTTNRVRDFDEAVQSRIHVGIKYSPLGVNTRKVIWRSFLEKAKTETGDAVYSDKQLNVLAKHSLNGRQVSVPSTVEWGSFANTVAQIKNAVRSAHAIASSDGTHLCYSHLETVLEVGKEFENDFRGSGEMANMLSYA</sequence>
<accession>A0A177ALG9</accession>
<gene>
    <name evidence="2" type="ORF">VC83_01590</name>
</gene>
<dbReference type="Proteomes" id="UP000077154">
    <property type="component" value="Unassembled WGS sequence"/>
</dbReference>
<dbReference type="InterPro" id="IPR027417">
    <property type="entry name" value="P-loop_NTPase"/>
</dbReference>
<protein>
    <recommendedName>
        <fullName evidence="1">ATPase AAA-type core domain-containing protein</fullName>
    </recommendedName>
</protein>
<proteinExistence type="predicted"/>
<evidence type="ECO:0000259" key="1">
    <source>
        <dbReference type="Pfam" id="PF00004"/>
    </source>
</evidence>
<dbReference type="GO" id="GO:0005524">
    <property type="term" value="F:ATP binding"/>
    <property type="evidence" value="ECO:0007669"/>
    <property type="project" value="InterPro"/>
</dbReference>
<evidence type="ECO:0000313" key="2">
    <source>
        <dbReference type="EMBL" id="OAF62161.1"/>
    </source>
</evidence>
<organism evidence="2">
    <name type="scientific">Pseudogymnoascus destructans</name>
    <dbReference type="NCBI Taxonomy" id="655981"/>
    <lineage>
        <taxon>Eukaryota</taxon>
        <taxon>Fungi</taxon>
        <taxon>Dikarya</taxon>
        <taxon>Ascomycota</taxon>
        <taxon>Pezizomycotina</taxon>
        <taxon>Leotiomycetes</taxon>
        <taxon>Thelebolales</taxon>
        <taxon>Thelebolaceae</taxon>
        <taxon>Pseudogymnoascus</taxon>
    </lineage>
</organism>
<dbReference type="EMBL" id="KV441388">
    <property type="protein sequence ID" value="OAF62161.1"/>
    <property type="molecule type" value="Genomic_DNA"/>
</dbReference>
<dbReference type="GeneID" id="36284679"/>
<dbReference type="RefSeq" id="XP_024327434.1">
    <property type="nucleotide sequence ID" value="XM_024465265.1"/>
</dbReference>
<dbReference type="AlphaFoldDB" id="A0A177ALG9"/>
<reference evidence="2" key="1">
    <citation type="submission" date="2016-03" db="EMBL/GenBank/DDBJ databases">
        <title>Updated assembly of Pseudogymnoascus destructans, the fungus causing white-nose syndrome of bats.</title>
        <authorList>
            <person name="Palmer J.M."/>
            <person name="Drees K.P."/>
            <person name="Foster J.T."/>
            <person name="Lindner D.L."/>
        </authorList>
    </citation>
    <scope>NUCLEOTIDE SEQUENCE [LARGE SCALE GENOMIC DNA]</scope>
    <source>
        <strain evidence="2">20631-21</strain>
    </source>
</reference>
<dbReference type="SUPFAM" id="SSF52540">
    <property type="entry name" value="P-loop containing nucleoside triphosphate hydrolases"/>
    <property type="match status" value="1"/>
</dbReference>
<dbReference type="Pfam" id="PF00004">
    <property type="entry name" value="AAA"/>
    <property type="match status" value="1"/>
</dbReference>
<dbReference type="Gene3D" id="3.40.50.300">
    <property type="entry name" value="P-loop containing nucleotide triphosphate hydrolases"/>
    <property type="match status" value="1"/>
</dbReference>
<dbReference type="PANTHER" id="PTHR46411">
    <property type="entry name" value="FAMILY ATPASE, PUTATIVE-RELATED"/>
    <property type="match status" value="1"/>
</dbReference>
<feature type="domain" description="ATPase AAA-type core" evidence="1">
    <location>
        <begin position="2"/>
        <end position="69"/>
    </location>
</feature>
<name>A0A177ALG9_9PEZI</name>
<dbReference type="VEuPathDB" id="FungiDB:GMDG_08500"/>
<dbReference type="PANTHER" id="PTHR46411:SF3">
    <property type="entry name" value="AAA+ ATPASE DOMAIN-CONTAINING PROTEIN"/>
    <property type="match status" value="1"/>
</dbReference>
<dbReference type="InterPro" id="IPR003959">
    <property type="entry name" value="ATPase_AAA_core"/>
</dbReference>
<dbReference type="OrthoDB" id="10042665at2759"/>
<dbReference type="GO" id="GO:0016887">
    <property type="term" value="F:ATP hydrolysis activity"/>
    <property type="evidence" value="ECO:0007669"/>
    <property type="project" value="InterPro"/>
</dbReference>